<proteinExistence type="predicted"/>
<name>A0A0P7CLT8_PSEPU</name>
<gene>
    <name evidence="1" type="ORF">HB13667_18410</name>
</gene>
<evidence type="ECO:0000313" key="1">
    <source>
        <dbReference type="EMBL" id="KPM62130.1"/>
    </source>
</evidence>
<accession>A0A0P7CLT8</accession>
<protein>
    <submittedName>
        <fullName evidence="1">Uncharacterized protein</fullName>
    </submittedName>
</protein>
<evidence type="ECO:0000313" key="2">
    <source>
        <dbReference type="Proteomes" id="UP000050437"/>
    </source>
</evidence>
<sequence length="119" mass="13328">MTIQPAPSTFQERFARACDVATFALDKGGPCYLLWEVEHFQAGQRVKLDGVFFTEEEARISADLLRGTMRGARASMSSYAPNWNPDPAREASIRLEALQCREMLARRLGVHLAMPQEAV</sequence>
<comment type="caution">
    <text evidence="1">The sequence shown here is derived from an EMBL/GenBank/DDBJ whole genome shotgun (WGS) entry which is preliminary data.</text>
</comment>
<dbReference type="RefSeq" id="WP_054573174.1">
    <property type="nucleotide sequence ID" value="NZ_LKKS01000110.1"/>
</dbReference>
<dbReference type="EMBL" id="LKKS01000110">
    <property type="protein sequence ID" value="KPM62130.1"/>
    <property type="molecule type" value="Genomic_DNA"/>
</dbReference>
<organism evidence="1 2">
    <name type="scientific">Pseudomonas putida</name>
    <name type="common">Arthrobacter siderocapsulatus</name>
    <dbReference type="NCBI Taxonomy" id="303"/>
    <lineage>
        <taxon>Bacteria</taxon>
        <taxon>Pseudomonadati</taxon>
        <taxon>Pseudomonadota</taxon>
        <taxon>Gammaproteobacteria</taxon>
        <taxon>Pseudomonadales</taxon>
        <taxon>Pseudomonadaceae</taxon>
        <taxon>Pseudomonas</taxon>
    </lineage>
</organism>
<dbReference type="AlphaFoldDB" id="A0A0P7CLT8"/>
<reference evidence="1 2" key="1">
    <citation type="submission" date="2015-10" db="EMBL/GenBank/DDBJ databases">
        <title>Pseudomonas putida clinical strains.</title>
        <authorList>
            <person name="Molina L."/>
            <person name="Udaondo Z."/>
        </authorList>
    </citation>
    <scope>NUCLEOTIDE SEQUENCE [LARGE SCALE GENOMIC DNA]</scope>
    <source>
        <strain evidence="1 2">HB13667</strain>
    </source>
</reference>
<dbReference type="Proteomes" id="UP000050437">
    <property type="component" value="Unassembled WGS sequence"/>
</dbReference>